<keyword evidence="8 15" id="KW-0175">Coiled coil</keyword>
<dbReference type="InterPro" id="IPR057932">
    <property type="entry name" value="Spectrin_SYNE1_3"/>
</dbReference>
<accession>A0A672RUM4</accession>
<feature type="coiled-coil region" evidence="15">
    <location>
        <begin position="2645"/>
        <end position="2672"/>
    </location>
</feature>
<evidence type="ECO:0000256" key="3">
    <source>
        <dbReference type="ARBA" id="ARBA00022490"/>
    </source>
</evidence>
<dbReference type="Ensembl" id="ENSSGRT00000098751.1">
    <property type="protein sequence ID" value="ENSSGRP00000092788.1"/>
    <property type="gene ID" value="ENSSGRG00000046430.1"/>
</dbReference>
<comment type="similarity">
    <text evidence="2">Belongs to the nesprin family.</text>
</comment>
<evidence type="ECO:0000256" key="10">
    <source>
        <dbReference type="ARBA" id="ARBA00023203"/>
    </source>
</evidence>
<dbReference type="PROSITE" id="PS00020">
    <property type="entry name" value="ACTININ_2"/>
    <property type="match status" value="1"/>
</dbReference>
<dbReference type="Pfam" id="PF00307">
    <property type="entry name" value="CH"/>
    <property type="match status" value="2"/>
</dbReference>
<feature type="coiled-coil region" evidence="15">
    <location>
        <begin position="6090"/>
        <end position="6117"/>
    </location>
</feature>
<evidence type="ECO:0000256" key="6">
    <source>
        <dbReference type="ARBA" id="ARBA00022737"/>
    </source>
</evidence>
<evidence type="ECO:0000256" key="15">
    <source>
        <dbReference type="SAM" id="Coils"/>
    </source>
</evidence>
<feature type="domain" description="Calponin-homology (CH)" evidence="18">
    <location>
        <begin position="172"/>
        <end position="284"/>
    </location>
</feature>
<feature type="compositionally biased region" description="Polar residues" evidence="16">
    <location>
        <begin position="7146"/>
        <end position="7168"/>
    </location>
</feature>
<feature type="region of interest" description="Disordered" evidence="16">
    <location>
        <begin position="7122"/>
        <end position="7176"/>
    </location>
</feature>
<keyword evidence="21" id="KW-1185">Reference proteome</keyword>
<keyword evidence="3" id="KW-0963">Cytoplasm</keyword>
<dbReference type="PROSITE" id="PS51049">
    <property type="entry name" value="KASH"/>
    <property type="match status" value="1"/>
</dbReference>
<keyword evidence="10" id="KW-0009">Actin-binding</keyword>
<dbReference type="SMART" id="SM01249">
    <property type="entry name" value="KASH"/>
    <property type="match status" value="1"/>
</dbReference>
<keyword evidence="9 14" id="KW-0472">Membrane</keyword>
<keyword evidence="7" id="KW-1133">Transmembrane helix</keyword>
<feature type="coiled-coil region" evidence="15">
    <location>
        <begin position="5981"/>
        <end position="6008"/>
    </location>
</feature>
<evidence type="ECO:0000256" key="2">
    <source>
        <dbReference type="ARBA" id="ARBA00008619"/>
    </source>
</evidence>
<feature type="compositionally biased region" description="Polar residues" evidence="16">
    <location>
        <begin position="5274"/>
        <end position="5285"/>
    </location>
</feature>
<dbReference type="GO" id="GO:0003779">
    <property type="term" value="F:actin binding"/>
    <property type="evidence" value="ECO:0007669"/>
    <property type="project" value="UniProtKB-KW"/>
</dbReference>
<feature type="domain" description="Calponin-homology (CH)" evidence="18">
    <location>
        <begin position="21"/>
        <end position="128"/>
    </location>
</feature>
<feature type="coiled-coil region" evidence="15">
    <location>
        <begin position="5443"/>
        <end position="5470"/>
    </location>
</feature>
<comment type="subcellular location">
    <subcellularLocation>
        <location evidence="1">Cytoplasm</location>
        <location evidence="1">Cytoskeleton</location>
    </subcellularLocation>
    <subcellularLocation>
        <location evidence="13">Nucleus outer membrane</location>
        <topology evidence="13">Single-pass type IV membrane protein</topology>
    </subcellularLocation>
</comment>
<keyword evidence="5 14" id="KW-0812">Transmembrane</keyword>
<sequence>MCFLLLRILVCFVFPLDEQEAVQKRTFTKWINSHLAKRNPPLVVSDLFEDVKDGVMLLALLEVLSGHKLPCEQGRKLRRIHWVANVGRALKFLEGRRIKLVNINTTDVVDGRPSIVLGLIWTIILYFQIEELTSHLPALQPQSSSNSSVESSNSTETSSPPVKRKPRLSFQGGAKRALLKWVQTTATKLGLDVKDFGPSWRTGVAFHAVIFALRPHLVNMERVWKRPNRDNLEEAFSLAERELGIPRLLDPEGDTSHTEKPFLVQIMTRDLMQSLFVMLIHKYAALYIVTDRHSLFFDYVLSNCVAQGSKRQMEQRKTLRELKAWADQLERDCTQAQRDGGSLAVQYQTFKRYRVQFEVQRRQVETCIQSTQKDDKLTADQALVKQAWERLSFLEWHLQLDSGLPHPLGEVGVWLHQAEKILREELVPQQAHDETAKAIHKKRLHDQVNQGNLHKQTLQLIHRDRCVNNVPIPMEQLQDMAERLNYISTSSHVHLSKLEFWETKYSMLAFLTLAESKLKSWIIKYGQLESMELLLQSYGSFVEGQQFFEKYESSHQALINAAELYIKADSSVEGGVKLFLREVSDQWRSLSVEVRSVRSMLEEVQCNWLRYNSCVTSFQAWLEDAQGALRQPENTKREFFRNLPHWMDQHAAMNDAGNFLIETCDETVTRDIKHQLLLLNGRWRELFLKVKQVNKRAHILKTRNWASSEVIQNLSHHSLKILTSVASLSGDSLTLACVLLKKISSLDLFINYRAYRVTVFYSGQALMQEALEWRQVAETNGNLMRRYEESRADLEKALCVGQACLKERGEPDELFLKHNEFFGRLDQHILSSYLKACDDLTDIISEEDQQSLRETVRRLHKQWKDIQAEAPSHLLRLRVETERRLVMAMLQECRIELKREDKALLTAGSERMIKEHRAFFRQKNPLSACEKRLKTMEHLCQDLPENDMGHQMLEETRDHLSEVRGLVERTHLKLQQHPDKWRDDAEISSVQMQRWAVKAQDETLDWLKARLAVLEDISPESEVHTQRAALDKLSQQFSALLLSLSEVRVVFMSSFLLIGHKCHVHFGKEILSDLEMMHRWWQGFSRESEAFFSWVCDSKKELDAFSRTSANLDEQIHTVEEKMDFFSRLEAEFHTLIHFVTPNEAGRIKARLMQIGRYREEFKNSVEQREAELHSSFLTGLQEKLNVPVTSCTSASMTYKTLHEHMVSITCRDLSLLQSWLNRCESLCSSDSPYLTTDNVKLHSQLQMLQDMQSEVPSQEALLESLETRAESLYSLTSEERTSELRDLHCNLEERWCSLSTSIPLRIQELQSHLSKLEQFSQISLALTQWSENFLRHIQSTCKVSITDLQSADSKTKGRSLEALQPHLDALSPSLAAKDLQHLQTRKEDCLQLFSEAQNLVEHRDEALLKLKDFCETYSKARISLQTFQDAVDARGSWDESKVRNINQELGDLAKELACLEVQAISLDIILNKAHFHLQGAEEERTSCRGLVDDVALSVQVLQRSIGTKQSEAEALATMWSSFRGRKELLLGSLAKLEDRANIPWPTEASTHAFQQRYRHLCVFSAITVFRAFSHHTCSCFFEVMAADLRKQISHAAEVYEQTKGMYKDFNSQRQQLQDLISQISEQLKTSEDSLSEFSSSSDTENFVKIKVSELAEFYLNTVVNQVYLFLLRYETRVVELSDWLQQLEVRLKTDAPLWGESQSAAPDCSEELRRVEEIHRELLMRRYIWTVCLHMCEENVPDISDYFCVHVYVHMLVYPSRINLSCLYLLFHRASLEHLCQSSLTITERGSRSENGVAAGLLSNHEVLLQEARSRLRSLQEYQAFEEALKATIFRMAGLYLYSSCNLCLFPLIQDILLMKGEGEVKLNMAAGKSELVIKSSGEVERGVICSKLQEVEDSWFDNGVHAAELEKCLSWDLFVESRAQLQRWLEGVGLEVKGPLEPQLGLREKRKQLERLRLLSSDVEDHQGALCYLEESAAELYKRTGDPVFKEEEMLLLRAQFEDVKERVRLSEDVVLEHKTYMETIRELTDWLMVVGEELQQCSEPSGDSPTLISVATLPSLSPSLLQELLERGACEGRERLRRVRLSAERAGRHTAAAGCELMDGEVAALARALHQWEGASLRARDALETAVAAATGAEREQTRLTALLEGEMEKLEGQLKEWSEGLSSAERRNSGAAAVEGWTIAKGVLERLQTAEVMEEKLKAQLNELCGFSSDLGPQSDRVSALIKLHNSLSLRASRECQNKEKLLEQRFRSSLHDFRQWMVNANISTAKCFDSPHSIQDASIALQRIQEFKSDKEQGQTRLNAVLTYGEQLSSVVPADRVEATRTKANATKDDWKSLMDSLQRRETALQVLQSQMQDFEASVEPLQDWLNRTEISVQESSARLHDLPAKRLELSKLQMLLEEMRSRESELAELRGRAHGLWEGQGAGKSFVHRVCQLAACYLALSNLIKEKVSRVERVVGEHQLFSQGLQELQNWVSESQQALKTCRCPTSDKSVLITRMGQLETLLAACQGREIQLKMLITRGESVQRNTSAEGVPVVRKQIQDLKDSWESLLSTSIQCKSQLEGALSHWTSYQEDVSQFECWMERVEESLGNSDKHYAEMRDKTANLGRAKLLYEEVLSHSSPLETIATKGSNMTEHTATQQEIQKLSERYTAIKDKAKAAVNKAEELVLLHQEYQRGLHMFEDWLEQEQNSLALLSPLDEDVNALENTLKELQMLQSHCPKGHNLLSSVLASRERVIPWGAPQIEDRALETAQMEWQGYQDRLGETKVQVEQALARVQQLECLFQSLDQWLVDIELKVKVRSHRRSDVTAKEAQLQHLKRWQIEAAQRQAEVEGLSTLAQQVVEDAHVSGRISTRVTQLTARYHALLLQIQLQKEMQNITEAQNALRTFSDWLSTARKNFKIVTERTEALDRITMEKKMKRLEVWPSENTNVTVHIFTFYQFNVSLLNNPCMYFYLYTLFCCFQAVEQTLLSRDSAVSFVLEKGETLLTLLHSPSITDNMTRLQADYQELCGSTHIHRLEAQVKKQEAYHKDLQEIERWLLQMSSRMVTPDPSSGGGLEAATQQLARHKAIMEEIAGFEERLATLKEKGEELLSGCSERLQARLRQQIQNHQQGARDSYSAICSTAQRVYQSLDRELQKHVSLRDTLQQCQTWLSNVQEEIQLPAHMKQERTLQEQASTYLQLVCSTCDLSDDKVRETAAEIQQVRLQIEERMLESQELADNWREIKDLRSNLECRLLEAEQLLQSMLRRPAELEPKVAQNQLDQAQVSDSFVDLTQLRESINRLTAGQESPELMEVGRLRCAWLDLGRQAAQLLEQKEEDLQRSGDYHDCICMVEELFDQLSKKWDQLARGDIESTAECLDALKKLSTDLQDQRCVLDDLRNNRHGILPRLSLEDRDLVKEQVGYLEQRWTQVESLVQQKIQDSAQTLEELSQIEDHLREAQEWAELQQPSLSEVLKTSPPPDLAQSFLFDHLSFCAELEAKQKLLAEALTDANSLSSRVGLNERRKLQTLVQEAQAEVESLGTKAAQYRKSLSKVFTERTQFLQALDRAAEWIRKQEQRALADDHVALLPNVLHKQVSTCKNFTSSLRAYQVELTSLWVQGRDLVKDATDEEKKETLQKLEELQVTFEASLQKSTEHLQHLEKALVIRKYFKVDLDRICEWLKQAEVATFPIIDLSGNDEELQNQLTEYQQLLDHASEYENLLLIVQRAGQEILPTLNEVDHCYLDEKLNGLPQQYNDMLLLIREKRDRIQQVLLERREFESLIDATRKDLKELQEKCDGLEMKSANQSVEEGERLHSSYEDLMKALANLFQGMKDLRVKTQDFLIMGQPYAPEVIDQLVHLHGSLNQQIEYKMKELRKTLKILNDHRAVIEKMDYSITRLKKQLGKFDSKGDEEADAMERLSTLHNLSKCFVEVSSYPEGLKSQNDDLNQHFDSKTLKTQVIFREEQLLTLKQKINAHIEECERGFRGNKDFQTDIKVSIDWLKSLRDRLRYPLMFEEAKIEIVQEEVRSLSALQKQMKSRFRLLEYMTNEEKQKYINDQKPFPKLFETTLMDIPKLKDDLQQAVNTKQVALQTFLSLLQRYHHSLQSIQQWFEDAGALLEHAPQEEDLEKISDCLKDLKNITSQEQTVKCTMQEMQGLVPQMGDFFSPTVMRQIQQHCEESYHKGTEVIEQLKQRQDNLQRISFLRIPNTLIYCSFSKYFLLVPFFLQNIESQVLGLEDALNGLKEKAAQFDQPAIKYATSRSVCSLRHRWTRLLSIARAQVKALQDSARNWRCTREKVGKLTSDRYLRVPDNMVEKASSMAALQSLLEYHYSFSREVERESSALTLLRHHVLNLFLHSHASASTTDSKHNQDNPCLLEIQSIQEKYDNLLQQVCASRQQVQVELREREEVVRELGLLKGWIQDTQGLLLSPTADLDNLLTDLEVLQSMRSHRQNLEQIADRQQMKYQDLNATLPSEISTQLAEVTLALGSAEDQVPSFILGMLRMQKVKLVSLKLKQKAVDVEEAKEETESLFEELMECGRAMSELDVVVQEFGEQNPLLAKQLGSSLSKLTELHVQTLRLAEGRTTSLQKAEKNFEEFNEMLTLILNWTEKAETVVSANIMWSPASQMQEQIRTHQALLQEWQALQGEFEGLVERVGLLGEVVQTDALHQQVAELSRHAEELQQRAKARLLMLQDAAKDLGRLESDVKSLHQSIERVQETLASPDLARLSLREQLTQRQLLLSEMEGLKQQVQAMQMCQSALRLPEDVIAALPLCVTAQSLQQESSQLQHNTILQCNILQEAMVQYEQYEQEVKNLQRLIEEAHRVIQDRPVATGNIQELQTQIQHHEELALKIKGYQEQISALNSKCKMLTVKAKHATMLLTVSEVDGLSDGLEELEDEEDEMPKHSPAHPSVVMMTAGRCHTLLSPVTEESGEEGTNSEVSSPPACRSPSPGSNADTSQHNFVYYLCVHAHTLMIAPLQELYDPSMDSAASANLDDLQRSWETLKNVISEKQKSLYEALERQQHYQETLQSVSTKMESIETALNEGLEPSKSPESQMAAHQALMDEILMLQDEISALEACFFQELQLDEDSLEADAGDQLALQSTLTVLGERMATIHMKASGKRQLLEERLSEQLEEQRQEQALQRYHSEAEELDNWLLSTRATLSSTLQPHPRDMDMEEQLMDCQNMLLEIEQRVLCLSELSVHSESLLMEGKAGTRGDAEQLSLKLHCLKSSLLELQRILQDKQTHIQGSLQEQEDTESDSSLSQSPNMMDWLSQARSTRNQQHQDTVQRQRELEEQLGEQKKLLQSVASRGEEILSQRTTPNGESGADSKRAHALKRALYEAVSSASSWLDNAEIELVSGPILLSDDSETHLGHLELWDGESGESVLVEEVLDGLEGRMKLLDTVLEQRCDTMKDKLHELTVFQVYVLRLLLAALSDSKCQLLQKMNAILAEAEDSLREFEQKVSEMRSRGETLQPNQLCTQELLKLQDAYEELVEMVGSKRSGLNQSLVLKAQYERALQDLIDLLDTAQDKMAADQKMKVGSVIEVQILLDKHKEFFQGLETHVVLTQAFFRQVSGLVVQREVQSLEETVAQAQAVLKQAHKRGVELEGILEWWSRLVGDYQALYRQLEAVESNIPSVGLVEETEDRLSDRIALYQRLKASLSERQQQLYKLLEDGKRLLLHVSCSELETQLTQLGDHWLSTTTKINKELHRLDSTLKHWIRYQSESAELSQWLNSALDRLEFWSTQSVTVPQELETVRDHLHAFLEFSKEVDAKSSLRVSVQSQGNQLLRLKKVDTAALRANLAQVDTQWADLLTRIPVVQEKLHQLQMEKLPSRHAITELMSWISLMENIIQEDQQKIMGAVGSEAVQMYLQKYKGFQIDLSCKQLTVDFVNQSVLQISSQDVEGKRSDKTDFAERLGAMNRRWQILQGLVTEKIQVLEGLLESWLEYENVVQTLKTWFSVQEEKLKKKHRIEDVSSAQNALKDCQEMEVLVKEKEKDLEKAEEKGCLLIQDKKGEAGTVIMDTLKGLNQSWANLDHMIGQQTVSLRSVLEQWSLYKQAYDEIQGYLMEGRYTISRLRLLTGSPEAVQVQVENLESLQDELEKQESSLRKLGSITQQLLRDCHPSVSDSLNTALGDVNLRWNTLLEQISDQLRTSKSLLQLWQHYKALHAQSSTDIQKLEDQVEQLLKSATHMDVTEQEVKVWIYQCMMGLEGSVESVLQQLDEFSEQLRQQVDPSAMTTFHTDHLSFTQRLATVGHTLQRQQCLLEVGMRDYEGFSKELHSLSHWSEEAEKVLKEPDPVGSPDVSSTQMLKLSSLSPDLERLNELGYQLPLNDNEIKRLQNLNRSWSSNSARTIERFSKLQALVLQRQTFLEKCDAWMTFLNQTEEKLAAEISGNYQSLLDQQREHELFQAEMFSRQQILYSIINDGHQLLNQGQVEDRDEFGLKLALLSNQWQGVVRRAQQRRGIIDSLVRQWQRYTELIEKLRHWLQEVSMEPEEQQQVSTVALQQIRGMLDHIQLKERVLQRQQGSYILTVEAGRQLLLWADARTEASLHTELTDVQEHWRTINIRLDERKKELLSLLRSWDQCEKGIAASHEKLRDFKQKLSVPLPDHHEELHTEQIRCKELESSIEGWADDVAGLCILRESLSSSLSADNLTILQERLILLQRQWEETCHQLSLRRQQVSERLNEWAVFNEKNKELCEWLTQMESKVSQNGDISIEEMIEKLRKDYQEEISVAKENKHQLEQMGERLAQASHESKAAEIQFKLSKVNERWQHLLDLIEARVKKLRETLVAVQQLDKNMSSLRSWLAHIETELSRPIVYETCDSHEIQRKLNQQQDLQRDIEKHSTGVASVLNLCEVLLHDCDACATETECESIQQATRGLDRRWRNICAIAMERRLKIEETWRLWQKFLDDYSRFEEWLKVSERTAALPNSSGVLYTIAKEELKKFEAFQRQVQECLTQLELINKQYRRLARENRTDSSCHLRQMVHDGNRRWDVLQRRHFIGQREEFETARDCILVWLTEMDLQLTNIEHFSECDVQAKIKQLKAFQQEISLNMGKMESVFGQGEVLMEKSEPLDAAVIEEELDELQRYCREVFGRVERYYRKLTRLPLTDDECEGSDREFESGDLSDLQWGEDGTMSQTSSRPSSAGTAPVRTNGSGRDTPASVDSIPLEWDHDYDLDPMGHTMSAQRGRQKDEDEELLCLATAALTGECVLPEGLIPESPEAYIKLTENTLRSSSGRQFKKSYGMLMDDCRGSLKAVRRVEGELEEEEDNLSGLSNPDNTETQSTGVIERWELIQAQSADSDHKEREDLVLLQKMTSDLDTMEAWLSQAEAELEELRGKNLSADIHTIEQRIRKLKELQKAMDSHKSKLLSINLNSVTLLQSDSEESQDLKAKLKEMNSRWDRLGKSLKDWRTALQDALMQCQEFHELSHGLLLWLENIDRRRNEIIPIASGLDRHTLQAHYRALKQIQRELLETEQKVDSLQELSGQLLVQAHGSECLEAQERVHVIGNRLRLLLKAVATDLELLEKELQASGNRQDASLWSVTDDADTSGSVSPVSEVSISTRRQSVMLPSASGCVSSRSGSSGSQGGAAVARCQPFLLRVLRVALPLQLLLLLIVGLTCLVPMTEQDYSCANANNFARSFHPMLRYTNGPPPV</sequence>
<dbReference type="InterPro" id="IPR001589">
    <property type="entry name" value="Actinin_actin-bd_CS"/>
</dbReference>
<dbReference type="InterPro" id="IPR056887">
    <property type="entry name" value="SYNE1/2_dom"/>
</dbReference>
<dbReference type="Pfam" id="PF25034">
    <property type="entry name" value="Spectrin_SYNE1"/>
    <property type="match status" value="1"/>
</dbReference>
<dbReference type="Pfam" id="PF25803">
    <property type="entry name" value="Spectrin_SYNE1_2"/>
    <property type="match status" value="1"/>
</dbReference>
<feature type="chain" id="PRO_5025352460" evidence="17">
    <location>
        <begin position="22"/>
        <end position="7668"/>
    </location>
</feature>
<dbReference type="FunFam" id="1.20.58.60:FF:000073">
    <property type="entry name" value="Nesprin-1 isoform 1"/>
    <property type="match status" value="1"/>
</dbReference>
<feature type="coiled-coil region" evidence="15">
    <location>
        <begin position="7470"/>
        <end position="7497"/>
    </location>
</feature>
<feature type="coiled-coil region" evidence="15">
    <location>
        <begin position="3768"/>
        <end position="3802"/>
    </location>
</feature>
<feature type="topological domain" description="Perinuclear space" evidence="14">
    <location>
        <begin position="7639"/>
        <end position="7668"/>
    </location>
</feature>
<proteinExistence type="inferred from homology"/>
<evidence type="ECO:0000256" key="9">
    <source>
        <dbReference type="ARBA" id="ARBA00023136"/>
    </source>
</evidence>
<protein>
    <submittedName>
        <fullName evidence="20">Spectrin repeat containing nuclear envelope protein 1</fullName>
    </submittedName>
</protein>
<dbReference type="PANTHER" id="PTHR14514:SF3">
    <property type="entry name" value="NESPRIN-1"/>
    <property type="match status" value="1"/>
</dbReference>
<evidence type="ECO:0000256" key="11">
    <source>
        <dbReference type="ARBA" id="ARBA00023212"/>
    </source>
</evidence>
<keyword evidence="11" id="KW-0206">Cytoskeleton</keyword>
<feature type="coiled-coil region" evidence="15">
    <location>
        <begin position="4620"/>
        <end position="4746"/>
    </location>
</feature>
<dbReference type="Pfam" id="PF00435">
    <property type="entry name" value="Spectrin"/>
    <property type="match status" value="9"/>
</dbReference>
<feature type="coiled-coil region" evidence="15">
    <location>
        <begin position="6725"/>
        <end position="6803"/>
    </location>
</feature>
<dbReference type="InterPro" id="IPR057057">
    <property type="entry name" value="Spectrin_SYNE1"/>
</dbReference>
<evidence type="ECO:0000256" key="12">
    <source>
        <dbReference type="ARBA" id="ARBA00023242"/>
    </source>
</evidence>
<dbReference type="SMART" id="SM00150">
    <property type="entry name" value="SPEC"/>
    <property type="match status" value="31"/>
</dbReference>
<evidence type="ECO:0000259" key="18">
    <source>
        <dbReference type="PROSITE" id="PS50021"/>
    </source>
</evidence>
<keyword evidence="6" id="KW-0677">Repeat</keyword>
<dbReference type="FunFam" id="1.10.418.10:FF:000037">
    <property type="entry name" value="nesprin-1 isoform X1"/>
    <property type="match status" value="1"/>
</dbReference>
<dbReference type="SMART" id="SM00033">
    <property type="entry name" value="CH"/>
    <property type="match status" value="2"/>
</dbReference>
<feature type="region of interest" description="Disordered" evidence="16">
    <location>
        <begin position="7275"/>
        <end position="7294"/>
    </location>
</feature>
<dbReference type="CDD" id="cd21241">
    <property type="entry name" value="CH_SYNE1_rpt1"/>
    <property type="match status" value="1"/>
</dbReference>
<dbReference type="FunFam" id="1.20.58.60:FF:000233">
    <property type="entry name" value="nesprin-1 isoform X9"/>
    <property type="match status" value="1"/>
</dbReference>
<keyword evidence="4" id="KW-0597">Phosphoprotein</keyword>
<feature type="region of interest" description="Disordered" evidence="16">
    <location>
        <begin position="5246"/>
        <end position="5295"/>
    </location>
</feature>
<dbReference type="SUPFAM" id="SSF47576">
    <property type="entry name" value="Calponin-homology domain, CH-domain"/>
    <property type="match status" value="1"/>
</dbReference>
<dbReference type="InterPro" id="IPR002017">
    <property type="entry name" value="Spectrin_repeat"/>
</dbReference>
<dbReference type="PROSITE" id="PS50021">
    <property type="entry name" value="CH"/>
    <property type="match status" value="2"/>
</dbReference>
<dbReference type="PROSITE" id="PS00019">
    <property type="entry name" value="ACTININ_1"/>
    <property type="match status" value="1"/>
</dbReference>
<dbReference type="FunFam" id="1.20.58.60:FF:000126">
    <property type="entry name" value="Spectrin repeat containing, nuclear envelope 1a"/>
    <property type="match status" value="1"/>
</dbReference>
<dbReference type="InterPro" id="IPR047290">
    <property type="entry name" value="CH_SYNE1_rpt1"/>
</dbReference>
<feature type="topological domain" description="Cytoplasmic" evidence="14">
    <location>
        <begin position="1"/>
        <end position="7617"/>
    </location>
</feature>
<dbReference type="SUPFAM" id="SSF46966">
    <property type="entry name" value="Spectrin repeat"/>
    <property type="match status" value="30"/>
</dbReference>
<dbReference type="InterPro" id="IPR036872">
    <property type="entry name" value="CH_dom_sf"/>
</dbReference>
<evidence type="ECO:0000256" key="1">
    <source>
        <dbReference type="ARBA" id="ARBA00004245"/>
    </source>
</evidence>
<keyword evidence="12" id="KW-0539">Nucleus</keyword>
<evidence type="ECO:0000313" key="20">
    <source>
        <dbReference type="Ensembl" id="ENSSGRP00000092788.1"/>
    </source>
</evidence>
<reference evidence="20" key="1">
    <citation type="submission" date="2025-08" db="UniProtKB">
        <authorList>
            <consortium name="Ensembl"/>
        </authorList>
    </citation>
    <scope>IDENTIFICATION</scope>
</reference>
<evidence type="ECO:0000256" key="14">
    <source>
        <dbReference type="PROSITE-ProRule" id="PRU00385"/>
    </source>
</evidence>
<evidence type="ECO:0000256" key="5">
    <source>
        <dbReference type="ARBA" id="ARBA00022692"/>
    </source>
</evidence>
<gene>
    <name evidence="20" type="primary">LOC107555741</name>
</gene>
<feature type="compositionally biased region" description="Low complexity" evidence="16">
    <location>
        <begin position="143"/>
        <end position="161"/>
    </location>
</feature>
<feature type="coiled-coil region" evidence="15">
    <location>
        <begin position="1607"/>
        <end position="1634"/>
    </location>
</feature>
<dbReference type="GO" id="GO:0005640">
    <property type="term" value="C:nuclear outer membrane"/>
    <property type="evidence" value="ECO:0007669"/>
    <property type="project" value="UniProtKB-SubCell"/>
</dbReference>
<evidence type="ECO:0000256" key="13">
    <source>
        <dbReference type="ARBA" id="ARBA00046312"/>
    </source>
</evidence>
<dbReference type="Gene3D" id="1.10.418.10">
    <property type="entry name" value="Calponin-like domain"/>
    <property type="match status" value="2"/>
</dbReference>
<dbReference type="Pfam" id="PF25035">
    <property type="entry name" value="SYNE1"/>
    <property type="match status" value="1"/>
</dbReference>
<dbReference type="InterPro" id="IPR018159">
    <property type="entry name" value="Spectrin/alpha-actinin"/>
</dbReference>
<evidence type="ECO:0000256" key="4">
    <source>
        <dbReference type="ARBA" id="ARBA00022553"/>
    </source>
</evidence>
<keyword evidence="17" id="KW-0732">Signal</keyword>
<feature type="region of interest" description="Disordered" evidence="16">
    <location>
        <begin position="4923"/>
        <end position="4951"/>
    </location>
</feature>
<feature type="domain" description="KASH" evidence="19">
    <location>
        <begin position="7609"/>
        <end position="7668"/>
    </location>
</feature>
<evidence type="ECO:0000313" key="21">
    <source>
        <dbReference type="Proteomes" id="UP000472262"/>
    </source>
</evidence>
<dbReference type="PANTHER" id="PTHR14514">
    <property type="entry name" value="PKA ANCHORING PROTEIN"/>
    <property type="match status" value="1"/>
</dbReference>
<feature type="signal peptide" evidence="17">
    <location>
        <begin position="1"/>
        <end position="21"/>
    </location>
</feature>
<dbReference type="FunFam" id="1.20.58.60:FF:000112">
    <property type="entry name" value="nesprin-1 isoform X4"/>
    <property type="match status" value="1"/>
</dbReference>
<feature type="region of interest" description="Disordered" evidence="16">
    <location>
        <begin position="5310"/>
        <end position="5330"/>
    </location>
</feature>
<evidence type="ECO:0000256" key="16">
    <source>
        <dbReference type="SAM" id="MobiDB-lite"/>
    </source>
</evidence>
<feature type="coiled-coil region" evidence="15">
    <location>
        <begin position="7331"/>
        <end position="7412"/>
    </location>
</feature>
<dbReference type="Pfam" id="PF10541">
    <property type="entry name" value="KASH"/>
    <property type="match status" value="1"/>
</dbReference>
<dbReference type="FunFam" id="1.20.58.60:FF:000119">
    <property type="entry name" value="nesprin-1 isoform X2"/>
    <property type="match status" value="1"/>
</dbReference>
<dbReference type="InterPro" id="IPR001715">
    <property type="entry name" value="CH_dom"/>
</dbReference>
<reference evidence="20" key="2">
    <citation type="submission" date="2025-09" db="UniProtKB">
        <authorList>
            <consortium name="Ensembl"/>
        </authorList>
    </citation>
    <scope>IDENTIFICATION</scope>
</reference>
<name>A0A672RUM4_SINGR</name>
<dbReference type="GO" id="GO:0005856">
    <property type="term" value="C:cytoskeleton"/>
    <property type="evidence" value="ECO:0007669"/>
    <property type="project" value="UniProtKB-SubCell"/>
</dbReference>
<organism evidence="20 21">
    <name type="scientific">Sinocyclocheilus grahami</name>
    <name type="common">Dianchi golden-line fish</name>
    <name type="synonym">Barbus grahami</name>
    <dbReference type="NCBI Taxonomy" id="75366"/>
    <lineage>
        <taxon>Eukaryota</taxon>
        <taxon>Metazoa</taxon>
        <taxon>Chordata</taxon>
        <taxon>Craniata</taxon>
        <taxon>Vertebrata</taxon>
        <taxon>Euteleostomi</taxon>
        <taxon>Actinopterygii</taxon>
        <taxon>Neopterygii</taxon>
        <taxon>Teleostei</taxon>
        <taxon>Ostariophysi</taxon>
        <taxon>Cypriniformes</taxon>
        <taxon>Cyprinidae</taxon>
        <taxon>Cyprininae</taxon>
        <taxon>Sinocyclocheilus</taxon>
    </lineage>
</organism>
<feature type="coiled-coil region" evidence="15">
    <location>
        <begin position="4794"/>
        <end position="4869"/>
    </location>
</feature>
<evidence type="ECO:0000259" key="19">
    <source>
        <dbReference type="PROSITE" id="PS51049"/>
    </source>
</evidence>
<feature type="region of interest" description="Disordered" evidence="16">
    <location>
        <begin position="140"/>
        <end position="167"/>
    </location>
</feature>
<feature type="compositionally biased region" description="Basic and acidic residues" evidence="16">
    <location>
        <begin position="5286"/>
        <end position="5295"/>
    </location>
</feature>
<evidence type="ECO:0000256" key="8">
    <source>
        <dbReference type="ARBA" id="ARBA00023054"/>
    </source>
</evidence>
<feature type="coiled-coil region" evidence="15">
    <location>
        <begin position="3515"/>
        <end position="3542"/>
    </location>
</feature>
<dbReference type="Proteomes" id="UP000472262">
    <property type="component" value="Unassembled WGS sequence"/>
</dbReference>
<dbReference type="CDD" id="cd00176">
    <property type="entry name" value="SPEC"/>
    <property type="match status" value="10"/>
</dbReference>
<dbReference type="Gene3D" id="1.20.58.60">
    <property type="match status" value="24"/>
</dbReference>
<dbReference type="InterPro" id="IPR012315">
    <property type="entry name" value="KASH"/>
</dbReference>
<dbReference type="FunFam" id="1.20.58.60:FF:000137">
    <property type="entry name" value="nesprin-1 isoform X2"/>
    <property type="match status" value="1"/>
</dbReference>
<evidence type="ECO:0000256" key="17">
    <source>
        <dbReference type="SAM" id="SignalP"/>
    </source>
</evidence>
<evidence type="ECO:0000256" key="7">
    <source>
        <dbReference type="ARBA" id="ARBA00022989"/>
    </source>
</evidence>